<dbReference type="Pfam" id="PF17926">
    <property type="entry name" value="TetR_C_21"/>
    <property type="match status" value="1"/>
</dbReference>
<dbReference type="SUPFAM" id="SSF48498">
    <property type="entry name" value="Tetracyclin repressor-like, C-terminal domain"/>
    <property type="match status" value="1"/>
</dbReference>
<accession>A0A2T0SQB7</accession>
<organism evidence="4 5">
    <name type="scientific">Umezawaea tangerina</name>
    <dbReference type="NCBI Taxonomy" id="84725"/>
    <lineage>
        <taxon>Bacteria</taxon>
        <taxon>Bacillati</taxon>
        <taxon>Actinomycetota</taxon>
        <taxon>Actinomycetes</taxon>
        <taxon>Pseudonocardiales</taxon>
        <taxon>Pseudonocardiaceae</taxon>
        <taxon>Umezawaea</taxon>
    </lineage>
</organism>
<dbReference type="InterPro" id="IPR041467">
    <property type="entry name" value="Sco4008_C"/>
</dbReference>
<dbReference type="SUPFAM" id="SSF46689">
    <property type="entry name" value="Homeodomain-like"/>
    <property type="match status" value="1"/>
</dbReference>
<dbReference type="GO" id="GO:0003677">
    <property type="term" value="F:DNA binding"/>
    <property type="evidence" value="ECO:0007669"/>
    <property type="project" value="UniProtKB-UniRule"/>
</dbReference>
<keyword evidence="1 2" id="KW-0238">DNA-binding</keyword>
<name>A0A2T0SQB7_9PSEU</name>
<dbReference type="PRINTS" id="PR00455">
    <property type="entry name" value="HTHTETR"/>
</dbReference>
<feature type="DNA-binding region" description="H-T-H motif" evidence="2">
    <location>
        <begin position="28"/>
        <end position="47"/>
    </location>
</feature>
<reference evidence="4 5" key="1">
    <citation type="submission" date="2018-03" db="EMBL/GenBank/DDBJ databases">
        <title>Genomic Encyclopedia of Archaeal and Bacterial Type Strains, Phase II (KMG-II): from individual species to whole genera.</title>
        <authorList>
            <person name="Goeker M."/>
        </authorList>
    </citation>
    <scope>NUCLEOTIDE SEQUENCE [LARGE SCALE GENOMIC DNA]</scope>
    <source>
        <strain evidence="4 5">DSM 44720</strain>
    </source>
</reference>
<evidence type="ECO:0000259" key="3">
    <source>
        <dbReference type="PROSITE" id="PS50977"/>
    </source>
</evidence>
<protein>
    <submittedName>
        <fullName evidence="4">TetR family transcriptional regulator</fullName>
    </submittedName>
</protein>
<dbReference type="InterPro" id="IPR009057">
    <property type="entry name" value="Homeodomain-like_sf"/>
</dbReference>
<sequence>MKDGQATRRRLLDAATQEFAAHGIAGARVDRISANAKANKAQLYAYFGDKDGLFDAVFREHADVIVDTVPMTADDLAGYAVRLYDACLVRPELARLAAWTRLERVPLGELVGDMGEQTERKVSAIAQAQRDGHVDPALAPEDVLAMVLTMALAWGPTSLFFTAAEDDPETEHDRRRAGLAAMVRRAVGPEPA</sequence>
<comment type="caution">
    <text evidence="4">The sequence shown here is derived from an EMBL/GenBank/DDBJ whole genome shotgun (WGS) entry which is preliminary data.</text>
</comment>
<evidence type="ECO:0000313" key="5">
    <source>
        <dbReference type="Proteomes" id="UP000239494"/>
    </source>
</evidence>
<dbReference type="RefSeq" id="WP_106193121.1">
    <property type="nucleotide sequence ID" value="NZ_PVTF01000013.1"/>
</dbReference>
<gene>
    <name evidence="4" type="ORF">CLV43_11336</name>
</gene>
<dbReference type="PANTHER" id="PTHR30328:SF54">
    <property type="entry name" value="HTH-TYPE TRANSCRIPTIONAL REPRESSOR SCO4008"/>
    <property type="match status" value="1"/>
</dbReference>
<dbReference type="GO" id="GO:0006355">
    <property type="term" value="P:regulation of DNA-templated transcription"/>
    <property type="evidence" value="ECO:0007669"/>
    <property type="project" value="UniProtKB-ARBA"/>
</dbReference>
<dbReference type="InterPro" id="IPR050109">
    <property type="entry name" value="HTH-type_TetR-like_transc_reg"/>
</dbReference>
<dbReference type="Pfam" id="PF00440">
    <property type="entry name" value="TetR_N"/>
    <property type="match status" value="1"/>
</dbReference>
<dbReference type="InterPro" id="IPR001647">
    <property type="entry name" value="HTH_TetR"/>
</dbReference>
<feature type="domain" description="HTH tetR-type" evidence="3">
    <location>
        <begin position="5"/>
        <end position="65"/>
    </location>
</feature>
<dbReference type="Proteomes" id="UP000239494">
    <property type="component" value="Unassembled WGS sequence"/>
</dbReference>
<dbReference type="OrthoDB" id="4726108at2"/>
<dbReference type="Gene3D" id="1.10.357.10">
    <property type="entry name" value="Tetracycline Repressor, domain 2"/>
    <property type="match status" value="1"/>
</dbReference>
<dbReference type="EMBL" id="PVTF01000013">
    <property type="protein sequence ID" value="PRY35609.1"/>
    <property type="molecule type" value="Genomic_DNA"/>
</dbReference>
<keyword evidence="5" id="KW-1185">Reference proteome</keyword>
<evidence type="ECO:0000256" key="2">
    <source>
        <dbReference type="PROSITE-ProRule" id="PRU00335"/>
    </source>
</evidence>
<evidence type="ECO:0000313" key="4">
    <source>
        <dbReference type="EMBL" id="PRY35609.1"/>
    </source>
</evidence>
<dbReference type="AlphaFoldDB" id="A0A2T0SQB7"/>
<dbReference type="PANTHER" id="PTHR30328">
    <property type="entry name" value="TRANSCRIPTIONAL REPRESSOR"/>
    <property type="match status" value="1"/>
</dbReference>
<evidence type="ECO:0000256" key="1">
    <source>
        <dbReference type="ARBA" id="ARBA00023125"/>
    </source>
</evidence>
<dbReference type="PROSITE" id="PS50977">
    <property type="entry name" value="HTH_TETR_2"/>
    <property type="match status" value="1"/>
</dbReference>
<proteinExistence type="predicted"/>
<dbReference type="InterPro" id="IPR036271">
    <property type="entry name" value="Tet_transcr_reg_TetR-rel_C_sf"/>
</dbReference>